<sequence length="1166" mass="127656">MTAMISAAVLGSAGIVHADVTSQSSATTPTDTSEVVAKTTDLGKAALTTSQNTESSADQNSNKQESTAPVSSNDQEKKASVENNQNNTEKTTNPEKEQSSDTVLKSSVSSVANNENKEVKSVTPATSSFATDENIVSQRTVPQANSTITVSNPTDYPTQAAKLVGKNSQGQPYYIYQIVNLRNPTLDSQQARLILAVDPANPQGNNFVYVTTDQYKKIYGNVYVIAPGRYADIAVGTSGSTSPNGENSRIFRVSNTQPFTFNFNGKTISVPASVSIKSVRTVNPVYGLGNQAKINYTDKVDITPELNNPAIEYIYRDKDGNYTTNSALPTNVPVNGITGQRFLITNVDNYKQVVKGYYLTNQKDSLSNTANGKDYQGTISQFQIGKYYQKTLYNWDRSVSQTLIYELLDPQGTMNISLVRPNAKTETKRVAVGQVDRFSNGTLARNPFVPGANAVQLVYADLGHIIPVDENGQVISQDQPIYNNDETDAHKAAATASPDLTAEGWVLNDPKQATITPANPGEDTKVEYRRVIINTETKTVTQTVKYEYADGITEGRPSLPAPRVQVATFTHTTITNPVTGDIISDTWTPAQKFTTVYSPKVDGFYADFAYVGGNDNVTQNTPDTTFVVKYAGPNENVEHQTVTQTVHYQYKDGITEGRPALPQDNVQQKSFTHTVKTDPEGNIIEDTWTPDQADNQFTAVKSPNIHDEATDTNYYYDQAVVGGNTNVTQSTPDTEFIVYYLPGNITTQSKSITQTVHYAYRDGVTQGRPALPTDNVQRVTFTQKIETNPFTGDVTGYSWDPIYSKFDSVQTPELKGFYADQEVAGGDTHVIPEDSDTTYTVYYAAPVSKITDEKHVTQTITYEYADGITANRPTLPRTDVQTKVFYRTVTTNPWTDKVISDTWSPAQNFTVVQTPTINGYYYDQAQAGSNSAVTHENPDTEYIVQYAPGKVTTEDKTVTQTIKYEYADGVTEGRPTLPADNTITVDFTHTIVRDPWTDKVISDTWSPAQTINPVESPTIDGFTPDHAEIPGKTITYDSENLEYVVKYTKDEEPNKPTPEEPTPEEPTTPEPEKPNGPVEETPTPSQPQPTVPAPEAPVQQPTKPVEESSEIPVINQVVSAKPAAPNKEANNKLPQTGNQDSTAIIGLGLVTAFASLFGLGKRKSEK</sequence>
<dbReference type="Pfam" id="PF00746">
    <property type="entry name" value="Gram_pos_anchor"/>
    <property type="match status" value="1"/>
</dbReference>
<evidence type="ECO:0000259" key="9">
    <source>
        <dbReference type="Pfam" id="PF17966"/>
    </source>
</evidence>
<feature type="domain" description="Mub B2-like" evidence="9">
    <location>
        <begin position="952"/>
        <end position="1050"/>
    </location>
</feature>
<feature type="region of interest" description="Disordered" evidence="5">
    <location>
        <begin position="21"/>
        <end position="153"/>
    </location>
</feature>
<feature type="signal peptide" evidence="7">
    <location>
        <begin position="1"/>
        <end position="18"/>
    </location>
</feature>
<feature type="compositionally biased region" description="Low complexity" evidence="5">
    <location>
        <begin position="82"/>
        <end position="91"/>
    </location>
</feature>
<organism evidence="10">
    <name type="scientific">Limosilactobacillus reuteri</name>
    <name type="common">Lactobacillus reuteri</name>
    <dbReference type="NCBI Taxonomy" id="1598"/>
    <lineage>
        <taxon>Bacteria</taxon>
        <taxon>Bacillati</taxon>
        <taxon>Bacillota</taxon>
        <taxon>Bacilli</taxon>
        <taxon>Lactobacillales</taxon>
        <taxon>Lactobacillaceae</taxon>
        <taxon>Limosilactobacillus</taxon>
    </lineage>
</organism>
<dbReference type="Pfam" id="PF17966">
    <property type="entry name" value="Muc_B2"/>
    <property type="match status" value="5"/>
</dbReference>
<feature type="compositionally biased region" description="Polar residues" evidence="5">
    <location>
        <begin position="123"/>
        <end position="153"/>
    </location>
</feature>
<keyword evidence="6" id="KW-0472">Membrane</keyword>
<feature type="compositionally biased region" description="Polar residues" evidence="5">
    <location>
        <begin position="21"/>
        <end position="33"/>
    </location>
</feature>
<evidence type="ECO:0000256" key="1">
    <source>
        <dbReference type="ARBA" id="ARBA00022512"/>
    </source>
</evidence>
<dbReference type="InterPro" id="IPR019931">
    <property type="entry name" value="LPXTG_anchor"/>
</dbReference>
<evidence type="ECO:0000256" key="7">
    <source>
        <dbReference type="SAM" id="SignalP"/>
    </source>
</evidence>
<evidence type="ECO:0000259" key="8">
    <source>
        <dbReference type="Pfam" id="PF00746"/>
    </source>
</evidence>
<protein>
    <submittedName>
        <fullName evidence="10">Cell wall surface anchor family protein</fullName>
    </submittedName>
</protein>
<feature type="compositionally biased region" description="Basic and acidic residues" evidence="5">
    <location>
        <begin position="1049"/>
        <end position="1058"/>
    </location>
</feature>
<feature type="domain" description="Mub B2-like" evidence="9">
    <location>
        <begin position="534"/>
        <end position="631"/>
    </location>
</feature>
<feature type="transmembrane region" description="Helical" evidence="6">
    <location>
        <begin position="1141"/>
        <end position="1160"/>
    </location>
</feature>
<dbReference type="NCBIfam" id="TIGR01167">
    <property type="entry name" value="LPXTG_anchor"/>
    <property type="match status" value="1"/>
</dbReference>
<keyword evidence="1" id="KW-0134">Cell wall</keyword>
<keyword evidence="4" id="KW-0572">Peptidoglycan-anchor</keyword>
<feature type="region of interest" description="Disordered" evidence="5">
    <location>
        <begin position="1049"/>
        <end position="1140"/>
    </location>
</feature>
<feature type="domain" description="Mub B2-like" evidence="9">
    <location>
        <begin position="746"/>
        <end position="845"/>
    </location>
</feature>
<feature type="domain" description="Mub B2-like" evidence="9">
    <location>
        <begin position="849"/>
        <end position="948"/>
    </location>
</feature>
<feature type="compositionally biased region" description="Pro residues" evidence="5">
    <location>
        <begin position="1084"/>
        <end position="1095"/>
    </location>
</feature>
<keyword evidence="3 7" id="KW-0732">Signal</keyword>
<keyword evidence="6" id="KW-1133">Transmembrane helix</keyword>
<evidence type="ECO:0000256" key="3">
    <source>
        <dbReference type="ARBA" id="ARBA00022729"/>
    </source>
</evidence>
<keyword evidence="6" id="KW-0812">Transmembrane</keyword>
<feature type="domain" description="Gram-positive cocci surface proteins LPxTG" evidence="8">
    <location>
        <begin position="1126"/>
        <end position="1166"/>
    </location>
</feature>
<feature type="chain" id="PRO_5006860530" evidence="7">
    <location>
        <begin position="19"/>
        <end position="1166"/>
    </location>
</feature>
<dbReference type="AlphaFoldDB" id="A0A0U5JMH7"/>
<evidence type="ECO:0000256" key="4">
    <source>
        <dbReference type="ARBA" id="ARBA00023088"/>
    </source>
</evidence>
<feature type="region of interest" description="Disordered" evidence="5">
    <location>
        <begin position="1008"/>
        <end position="1033"/>
    </location>
</feature>
<dbReference type="Gene3D" id="2.60.40.4300">
    <property type="match status" value="5"/>
</dbReference>
<gene>
    <name evidence="10" type="ORF">LRLP16767_LRPG3B_01828</name>
</gene>
<feature type="compositionally biased region" description="Low complexity" evidence="5">
    <location>
        <begin position="100"/>
        <end position="111"/>
    </location>
</feature>
<proteinExistence type="predicted"/>
<feature type="domain" description="Mub B2-like" evidence="9">
    <location>
        <begin position="636"/>
        <end position="741"/>
    </location>
</feature>
<dbReference type="InterPro" id="IPR041495">
    <property type="entry name" value="Mub_B2"/>
</dbReference>
<evidence type="ECO:0000256" key="2">
    <source>
        <dbReference type="ARBA" id="ARBA00022525"/>
    </source>
</evidence>
<dbReference type="EMBL" id="LN887304">
    <property type="protein sequence ID" value="CUR38029.1"/>
    <property type="molecule type" value="Genomic_DNA"/>
</dbReference>
<evidence type="ECO:0000256" key="6">
    <source>
        <dbReference type="SAM" id="Phobius"/>
    </source>
</evidence>
<accession>A0A0U5JMH7</accession>
<evidence type="ECO:0000313" key="10">
    <source>
        <dbReference type="EMBL" id="CUR38029.1"/>
    </source>
</evidence>
<name>A0A0U5JMH7_LIMRT</name>
<feature type="compositionally biased region" description="Low complexity" evidence="5">
    <location>
        <begin position="1120"/>
        <end position="1134"/>
    </location>
</feature>
<feature type="compositionally biased region" description="Polar residues" evidence="5">
    <location>
        <begin position="47"/>
        <end position="73"/>
    </location>
</feature>
<reference evidence="10" key="1">
    <citation type="submission" date="2015-10" db="EMBL/GenBank/DDBJ databases">
        <authorList>
            <person name="Gilbert D.G."/>
        </authorList>
    </citation>
    <scope>NUCLEOTIDE SEQUENCE</scope>
    <source>
        <strain evidence="10">Pg-3b</strain>
    </source>
</reference>
<evidence type="ECO:0000256" key="5">
    <source>
        <dbReference type="SAM" id="MobiDB-lite"/>
    </source>
</evidence>
<keyword evidence="2" id="KW-0964">Secreted</keyword>
<feature type="compositionally biased region" description="Pro residues" evidence="5">
    <location>
        <begin position="1059"/>
        <end position="1069"/>
    </location>
</feature>